<evidence type="ECO:0000259" key="1">
    <source>
        <dbReference type="Pfam" id="PF10030"/>
    </source>
</evidence>
<feature type="domain" description="DUF2272" evidence="1">
    <location>
        <begin position="49"/>
        <end position="178"/>
    </location>
</feature>
<sequence length="190" mass="21663">MATAYVKKLVTIAEEQYNSYHLESESDVELSKQIRKYWTDLGFSFPGVTTAWSAIFISWCIKKAGATGEEFLFNPAHARFVHAAIQNAIQDTGVFRAYPYQAIEPGLGDIIHHNRGNKRYDFEFAKKNKAYESHSAIVVERGTDAKGNYVLTVGGNESDSIRKKLIRLDKQWKIIAREINPYICIIRNLK</sequence>
<evidence type="ECO:0000313" key="2">
    <source>
        <dbReference type="EMBL" id="MFC0318446.1"/>
    </source>
</evidence>
<dbReference type="Pfam" id="PF10030">
    <property type="entry name" value="DUF2272"/>
    <property type="match status" value="1"/>
</dbReference>
<accession>A0ABV6HIA2</accession>
<reference evidence="2 3" key="1">
    <citation type="submission" date="2024-09" db="EMBL/GenBank/DDBJ databases">
        <authorList>
            <person name="Sun Q."/>
            <person name="Mori K."/>
        </authorList>
    </citation>
    <scope>NUCLEOTIDE SEQUENCE [LARGE SCALE GENOMIC DNA]</scope>
    <source>
        <strain evidence="2 3">CCM 7765</strain>
    </source>
</reference>
<gene>
    <name evidence="2" type="ORF">ACFFI0_09000</name>
</gene>
<dbReference type="EMBL" id="JBHLWO010000002">
    <property type="protein sequence ID" value="MFC0318446.1"/>
    <property type="molecule type" value="Genomic_DNA"/>
</dbReference>
<proteinExistence type="predicted"/>
<evidence type="ECO:0000313" key="3">
    <source>
        <dbReference type="Proteomes" id="UP001589774"/>
    </source>
</evidence>
<name>A0ABV6HIA2_9SPHI</name>
<keyword evidence="3" id="KW-1185">Reference proteome</keyword>
<protein>
    <submittedName>
        <fullName evidence="2">DUF2272 domain-containing protein</fullName>
    </submittedName>
</protein>
<comment type="caution">
    <text evidence="2">The sequence shown here is derived from an EMBL/GenBank/DDBJ whole genome shotgun (WGS) entry which is preliminary data.</text>
</comment>
<dbReference type="RefSeq" id="WP_013665995.1">
    <property type="nucleotide sequence ID" value="NZ_JBHLWO010000002.1"/>
</dbReference>
<dbReference type="Proteomes" id="UP001589774">
    <property type="component" value="Unassembled WGS sequence"/>
</dbReference>
<dbReference type="InterPro" id="IPR019262">
    <property type="entry name" value="DUF2272"/>
</dbReference>
<organism evidence="2 3">
    <name type="scientific">Olivibacter oleidegradans</name>
    <dbReference type="NCBI Taxonomy" id="760123"/>
    <lineage>
        <taxon>Bacteria</taxon>
        <taxon>Pseudomonadati</taxon>
        <taxon>Bacteroidota</taxon>
        <taxon>Sphingobacteriia</taxon>
        <taxon>Sphingobacteriales</taxon>
        <taxon>Sphingobacteriaceae</taxon>
        <taxon>Olivibacter</taxon>
    </lineage>
</organism>